<evidence type="ECO:0000256" key="2">
    <source>
        <dbReference type="SAM" id="SignalP"/>
    </source>
</evidence>
<feature type="chain" id="PRO_5045755733" description="DUF3761 domain-containing protein" evidence="2">
    <location>
        <begin position="23"/>
        <end position="167"/>
    </location>
</feature>
<dbReference type="EMBL" id="JACZZA010000016">
    <property type="protein sequence ID" value="MBE1162704.1"/>
    <property type="molecule type" value="Genomic_DNA"/>
</dbReference>
<reference evidence="3 4" key="1">
    <citation type="submission" date="2020-09" db="EMBL/GenBank/DDBJ databases">
        <title>Dyella sp. 7MK23 isolated from forest soil.</title>
        <authorList>
            <person name="Fu J."/>
        </authorList>
    </citation>
    <scope>NUCLEOTIDE SEQUENCE [LARGE SCALE GENOMIC DNA]</scope>
    <source>
        <strain evidence="3 4">7MK23</strain>
    </source>
</reference>
<feature type="compositionally biased region" description="Low complexity" evidence="1">
    <location>
        <begin position="60"/>
        <end position="112"/>
    </location>
</feature>
<sequence>MKSFGLIAVLAAAFMAAPGVYAQSAAPAAGSTTTVTCKDGTTQSVTTTKGACHGHKGIDKSATSAAGSSSGSSSAGSSSASSNSSASSAAAAPAAASKSTAASKSAPAATPAAGGGPGQVWVNTGSKTKAYHCQGSKWYGTTKQGKYMSTSDAQAAGYHAAKGEKCS</sequence>
<comment type="caution">
    <text evidence="3">The sequence shown here is derived from an EMBL/GenBank/DDBJ whole genome shotgun (WGS) entry which is preliminary data.</text>
</comment>
<accession>A0ABR9GF86</accession>
<gene>
    <name evidence="3" type="ORF">IGX34_20160</name>
</gene>
<evidence type="ECO:0000313" key="3">
    <source>
        <dbReference type="EMBL" id="MBE1162704.1"/>
    </source>
</evidence>
<evidence type="ECO:0000256" key="1">
    <source>
        <dbReference type="SAM" id="MobiDB-lite"/>
    </source>
</evidence>
<proteinExistence type="predicted"/>
<feature type="compositionally biased region" description="Polar residues" evidence="1">
    <location>
        <begin position="32"/>
        <end position="49"/>
    </location>
</feature>
<name>A0ABR9GF86_9GAMM</name>
<keyword evidence="4" id="KW-1185">Reference proteome</keyword>
<evidence type="ECO:0000313" key="4">
    <source>
        <dbReference type="Proteomes" id="UP000651010"/>
    </source>
</evidence>
<dbReference type="Proteomes" id="UP000651010">
    <property type="component" value="Unassembled WGS sequence"/>
</dbReference>
<evidence type="ECO:0008006" key="5">
    <source>
        <dbReference type="Google" id="ProtNLM"/>
    </source>
</evidence>
<feature type="region of interest" description="Disordered" evidence="1">
    <location>
        <begin position="32"/>
        <end position="124"/>
    </location>
</feature>
<organism evidence="3 4">
    <name type="scientific">Dyella acidiphila</name>
    <dbReference type="NCBI Taxonomy" id="2775866"/>
    <lineage>
        <taxon>Bacteria</taxon>
        <taxon>Pseudomonadati</taxon>
        <taxon>Pseudomonadota</taxon>
        <taxon>Gammaproteobacteria</taxon>
        <taxon>Lysobacterales</taxon>
        <taxon>Rhodanobacteraceae</taxon>
        <taxon>Dyella</taxon>
    </lineage>
</organism>
<protein>
    <recommendedName>
        <fullName evidence="5">DUF3761 domain-containing protein</fullName>
    </recommendedName>
</protein>
<keyword evidence="2" id="KW-0732">Signal</keyword>
<feature type="signal peptide" evidence="2">
    <location>
        <begin position="1"/>
        <end position="22"/>
    </location>
</feature>